<protein>
    <submittedName>
        <fullName evidence="1">Putative ovule protein</fullName>
    </submittedName>
</protein>
<sequence length="60" mass="6673">FLSFLYIAGAFFLLEKPLNFLPSLVLFVPLEPCNPAPAKCLESSSSGWILSSHYQWSGHT</sequence>
<evidence type="ECO:0000313" key="1">
    <source>
        <dbReference type="EMBL" id="JAP10630.1"/>
    </source>
</evidence>
<dbReference type="AlphaFoldDB" id="A0A0V0GTQ2"/>
<reference evidence="1" key="1">
    <citation type="submission" date="2015-12" db="EMBL/GenBank/DDBJ databases">
        <title>Gene expression during late stages of embryo sac development: a critical building block for successful pollen-pistil interactions.</title>
        <authorList>
            <person name="Liu Y."/>
            <person name="Joly V."/>
            <person name="Sabar M."/>
            <person name="Matton D.P."/>
        </authorList>
    </citation>
    <scope>NUCLEOTIDE SEQUENCE</scope>
</reference>
<feature type="non-terminal residue" evidence="1">
    <location>
        <position position="1"/>
    </location>
</feature>
<name>A0A0V0GTQ2_SOLCH</name>
<dbReference type="EMBL" id="GEDG01032786">
    <property type="protein sequence ID" value="JAP10630.1"/>
    <property type="molecule type" value="Transcribed_RNA"/>
</dbReference>
<proteinExistence type="predicted"/>
<accession>A0A0V0GTQ2</accession>
<organism evidence="1">
    <name type="scientific">Solanum chacoense</name>
    <name type="common">Chaco potato</name>
    <dbReference type="NCBI Taxonomy" id="4108"/>
    <lineage>
        <taxon>Eukaryota</taxon>
        <taxon>Viridiplantae</taxon>
        <taxon>Streptophyta</taxon>
        <taxon>Embryophyta</taxon>
        <taxon>Tracheophyta</taxon>
        <taxon>Spermatophyta</taxon>
        <taxon>Magnoliopsida</taxon>
        <taxon>eudicotyledons</taxon>
        <taxon>Gunneridae</taxon>
        <taxon>Pentapetalae</taxon>
        <taxon>asterids</taxon>
        <taxon>lamiids</taxon>
        <taxon>Solanales</taxon>
        <taxon>Solanaceae</taxon>
        <taxon>Solanoideae</taxon>
        <taxon>Solaneae</taxon>
        <taxon>Solanum</taxon>
    </lineage>
</organism>